<dbReference type="OrthoDB" id="350602at2"/>
<evidence type="ECO:0000256" key="3">
    <source>
        <dbReference type="ARBA" id="ARBA00022679"/>
    </source>
</evidence>
<keyword evidence="1" id="KW-0813">Transport</keyword>
<dbReference type="GO" id="GO:0009401">
    <property type="term" value="P:phosphoenolpyruvate-dependent sugar phosphotransferase system"/>
    <property type="evidence" value="ECO:0007669"/>
    <property type="project" value="UniProtKB-KW"/>
</dbReference>
<evidence type="ECO:0000256" key="4">
    <source>
        <dbReference type="ARBA" id="ARBA00022683"/>
    </source>
</evidence>
<accession>A0A521AAT6</accession>
<evidence type="ECO:0000313" key="9">
    <source>
        <dbReference type="Proteomes" id="UP000315636"/>
    </source>
</evidence>
<dbReference type="PANTHER" id="PTHR34382:SF10">
    <property type="entry name" value="PTS SYSTEM OLIGO-BETA-MANNOSIDE-SPECIFIC EIIA COMPONENT"/>
    <property type="match status" value="1"/>
</dbReference>
<keyword evidence="3" id="KW-0808">Transferase</keyword>
<dbReference type="AlphaFoldDB" id="A0A521AAT6"/>
<dbReference type="GO" id="GO:0046872">
    <property type="term" value="F:metal ion binding"/>
    <property type="evidence" value="ECO:0007669"/>
    <property type="project" value="UniProtKB-KW"/>
</dbReference>
<keyword evidence="6" id="KW-0460">Magnesium</keyword>
<protein>
    <submittedName>
        <fullName evidence="8">PTS system, cellobiose-specific IIA component</fullName>
    </submittedName>
</protein>
<evidence type="ECO:0000256" key="5">
    <source>
        <dbReference type="PIRSR" id="PIRSR000699-1"/>
    </source>
</evidence>
<dbReference type="SUPFAM" id="SSF46973">
    <property type="entry name" value="Enzyme IIa from lactose specific PTS, IIa-lac"/>
    <property type="match status" value="1"/>
</dbReference>
<dbReference type="RefSeq" id="WP_142503736.1">
    <property type="nucleotide sequence ID" value="NZ_FXTI01000001.1"/>
</dbReference>
<feature type="modified residue" description="Phosphohistidine; by HPr" evidence="7">
    <location>
        <position position="83"/>
    </location>
</feature>
<evidence type="ECO:0000256" key="6">
    <source>
        <dbReference type="PIRSR" id="PIRSR000699-2"/>
    </source>
</evidence>
<keyword evidence="9" id="KW-1185">Reference proteome</keyword>
<dbReference type="Gene3D" id="1.20.58.80">
    <property type="entry name" value="Phosphotransferase system, lactose/cellobiose-type IIA subunit"/>
    <property type="match status" value="1"/>
</dbReference>
<dbReference type="EMBL" id="FXTI01000001">
    <property type="protein sequence ID" value="SMO31906.1"/>
    <property type="molecule type" value="Genomic_DNA"/>
</dbReference>
<dbReference type="InterPro" id="IPR036542">
    <property type="entry name" value="PTS_IIA_lac/cel_sf"/>
</dbReference>
<dbReference type="CDD" id="cd00215">
    <property type="entry name" value="PTS_IIA_lac"/>
    <property type="match status" value="1"/>
</dbReference>
<feature type="active site" description="Tele-phosphohistidine intermediate" evidence="5">
    <location>
        <position position="83"/>
    </location>
</feature>
<dbReference type="Proteomes" id="UP000315636">
    <property type="component" value="Unassembled WGS sequence"/>
</dbReference>
<keyword evidence="6" id="KW-0479">Metal-binding</keyword>
<comment type="cofactor">
    <cofactor evidence="6">
        <name>Mg(2+)</name>
        <dbReference type="ChEBI" id="CHEBI:18420"/>
    </cofactor>
    <text evidence="6">Binds 1 Mg(2+) ion per trimer.</text>
</comment>
<dbReference type="GO" id="GO:0016740">
    <property type="term" value="F:transferase activity"/>
    <property type="evidence" value="ECO:0007669"/>
    <property type="project" value="UniProtKB-KW"/>
</dbReference>
<evidence type="ECO:0000256" key="7">
    <source>
        <dbReference type="PROSITE-ProRule" id="PRU00418"/>
    </source>
</evidence>
<name>A0A521AAT6_9BACL</name>
<evidence type="ECO:0000313" key="8">
    <source>
        <dbReference type="EMBL" id="SMO31906.1"/>
    </source>
</evidence>
<feature type="binding site" evidence="6">
    <location>
        <position position="86"/>
    </location>
    <ligand>
        <name>Mg(2+)</name>
        <dbReference type="ChEBI" id="CHEBI:18420"/>
        <note>ligand shared between all trimeric partners</note>
    </ligand>
</feature>
<dbReference type="PANTHER" id="PTHR34382">
    <property type="entry name" value="PTS SYSTEM N,N'-DIACETYLCHITOBIOSE-SPECIFIC EIIA COMPONENT"/>
    <property type="match status" value="1"/>
</dbReference>
<dbReference type="Pfam" id="PF02255">
    <property type="entry name" value="PTS_IIA"/>
    <property type="match status" value="1"/>
</dbReference>
<reference evidence="8 9" key="1">
    <citation type="submission" date="2017-05" db="EMBL/GenBank/DDBJ databases">
        <authorList>
            <person name="Varghese N."/>
            <person name="Submissions S."/>
        </authorList>
    </citation>
    <scope>NUCLEOTIDE SEQUENCE [LARGE SCALE GENOMIC DNA]</scope>
    <source>
        <strain evidence="8 9">DSM 45474</strain>
    </source>
</reference>
<keyword evidence="2" id="KW-0762">Sugar transport</keyword>
<gene>
    <name evidence="8" type="ORF">SAMN06264849_10115</name>
</gene>
<sequence length="122" mass="13955">MDGLKVEHLTQEEIGFQLILHSGNARSKIIQSLREYRAGNVSEAENLLTQVEGDLSMAHQIHFHMIQKEANGEKTEFSLLLMHAEDHLMSILTMKELVKELLEVFKSVDLIERKDRNGNESV</sequence>
<dbReference type="PROSITE" id="PS51095">
    <property type="entry name" value="PTS_EIIA_TYPE_3"/>
    <property type="match status" value="1"/>
</dbReference>
<dbReference type="PIRSF" id="PIRSF000699">
    <property type="entry name" value="PTS_IILac_III"/>
    <property type="match status" value="1"/>
</dbReference>
<keyword evidence="4" id="KW-0598">Phosphotransferase system</keyword>
<proteinExistence type="predicted"/>
<evidence type="ECO:0000256" key="1">
    <source>
        <dbReference type="ARBA" id="ARBA00022448"/>
    </source>
</evidence>
<evidence type="ECO:0000256" key="2">
    <source>
        <dbReference type="ARBA" id="ARBA00022597"/>
    </source>
</evidence>
<dbReference type="InterPro" id="IPR003188">
    <property type="entry name" value="PTS_IIA_lac/cel"/>
</dbReference>
<organism evidence="8 9">
    <name type="scientific">Melghirimyces algeriensis</name>
    <dbReference type="NCBI Taxonomy" id="910412"/>
    <lineage>
        <taxon>Bacteria</taxon>
        <taxon>Bacillati</taxon>
        <taxon>Bacillota</taxon>
        <taxon>Bacilli</taxon>
        <taxon>Bacillales</taxon>
        <taxon>Thermoactinomycetaceae</taxon>
        <taxon>Melghirimyces</taxon>
    </lineage>
</organism>